<dbReference type="AlphaFoldDB" id="A0AAD6M4K1"/>
<evidence type="ECO:0000313" key="3">
    <source>
        <dbReference type="EMBL" id="KAJ6978769.1"/>
    </source>
</evidence>
<accession>A0AAD6M4K1</accession>
<keyword evidence="1" id="KW-0732">Signal</keyword>
<organism evidence="3 5">
    <name type="scientific">Populus alba x Populus x berolinensis</name>
    <dbReference type="NCBI Taxonomy" id="444605"/>
    <lineage>
        <taxon>Eukaryota</taxon>
        <taxon>Viridiplantae</taxon>
        <taxon>Streptophyta</taxon>
        <taxon>Embryophyta</taxon>
        <taxon>Tracheophyta</taxon>
        <taxon>Spermatophyta</taxon>
        <taxon>Magnoliopsida</taxon>
        <taxon>eudicotyledons</taxon>
        <taxon>Gunneridae</taxon>
        <taxon>Pentapetalae</taxon>
        <taxon>rosids</taxon>
        <taxon>fabids</taxon>
        <taxon>Malpighiales</taxon>
        <taxon>Salicaceae</taxon>
        <taxon>Saliceae</taxon>
        <taxon>Populus</taxon>
    </lineage>
</organism>
<dbReference type="Proteomes" id="UP001164929">
    <property type="component" value="Chromosome 11"/>
</dbReference>
<evidence type="ECO:0000313" key="2">
    <source>
        <dbReference type="EMBL" id="KAJ6978384.1"/>
    </source>
</evidence>
<feature type="signal peptide" evidence="1">
    <location>
        <begin position="1"/>
        <end position="23"/>
    </location>
</feature>
<comment type="caution">
    <text evidence="3">The sequence shown here is derived from an EMBL/GenBank/DDBJ whole genome shotgun (WGS) entry which is preliminary data.</text>
</comment>
<dbReference type="EMBL" id="JAQIZT010000011">
    <property type="protein sequence ID" value="KAJ6978384.1"/>
    <property type="molecule type" value="Genomic_DNA"/>
</dbReference>
<proteinExistence type="predicted"/>
<reference evidence="3" key="1">
    <citation type="journal article" date="2023" name="Mol. Ecol. Resour.">
        <title>Chromosome-level genome assembly of a triploid poplar Populus alba 'Berolinensis'.</title>
        <authorList>
            <person name="Chen S."/>
            <person name="Yu Y."/>
            <person name="Wang X."/>
            <person name="Wang S."/>
            <person name="Zhang T."/>
            <person name="Zhou Y."/>
            <person name="He R."/>
            <person name="Meng N."/>
            <person name="Wang Y."/>
            <person name="Liu W."/>
            <person name="Liu Z."/>
            <person name="Liu J."/>
            <person name="Guo Q."/>
            <person name="Huang H."/>
            <person name="Sederoff R.R."/>
            <person name="Wang G."/>
            <person name="Qu G."/>
            <person name="Chen S."/>
        </authorList>
    </citation>
    <scope>NUCLEOTIDE SEQUENCE</scope>
    <source>
        <strain evidence="3">SC-2020</strain>
    </source>
</reference>
<gene>
    <name evidence="2" type="ORF">NC653_026699</name>
    <name evidence="3" type="ORF">NC653_027047</name>
    <name evidence="4" type="ORF">NC653_027076</name>
</gene>
<name>A0AAD6M4K1_9ROSI</name>
<sequence length="70" mass="7452">MGSKTIVSLLFHVIIISITLTGAEVCYNKGNFTANSTYAKNRDLVLRSLASNVIANGVSVDVSLKCKGFS</sequence>
<feature type="chain" id="PRO_5042441553" evidence="1">
    <location>
        <begin position="24"/>
        <end position="70"/>
    </location>
</feature>
<protein>
    <submittedName>
        <fullName evidence="3">Uncharacterized protein</fullName>
    </submittedName>
</protein>
<dbReference type="EMBL" id="JAQIZT010000011">
    <property type="protein sequence ID" value="KAJ6978769.1"/>
    <property type="molecule type" value="Genomic_DNA"/>
</dbReference>
<dbReference type="EMBL" id="JAQIZT010000011">
    <property type="protein sequence ID" value="KAJ6978800.1"/>
    <property type="molecule type" value="Genomic_DNA"/>
</dbReference>
<evidence type="ECO:0000313" key="5">
    <source>
        <dbReference type="Proteomes" id="UP001164929"/>
    </source>
</evidence>
<evidence type="ECO:0000256" key="1">
    <source>
        <dbReference type="SAM" id="SignalP"/>
    </source>
</evidence>
<evidence type="ECO:0000313" key="4">
    <source>
        <dbReference type="EMBL" id="KAJ6978800.1"/>
    </source>
</evidence>
<keyword evidence="5" id="KW-1185">Reference proteome</keyword>